<evidence type="ECO:0000313" key="1">
    <source>
        <dbReference type="EMBL" id="CAG9313128.1"/>
    </source>
</evidence>
<reference evidence="1" key="1">
    <citation type="submission" date="2021-09" db="EMBL/GenBank/DDBJ databases">
        <authorList>
            <consortium name="AG Swart"/>
            <person name="Singh M."/>
            <person name="Singh A."/>
            <person name="Seah K."/>
            <person name="Emmerich C."/>
        </authorList>
    </citation>
    <scope>NUCLEOTIDE SEQUENCE</scope>
    <source>
        <strain evidence="1">ATCC30299</strain>
    </source>
</reference>
<organism evidence="1 2">
    <name type="scientific">Blepharisma stoltei</name>
    <dbReference type="NCBI Taxonomy" id="1481888"/>
    <lineage>
        <taxon>Eukaryota</taxon>
        <taxon>Sar</taxon>
        <taxon>Alveolata</taxon>
        <taxon>Ciliophora</taxon>
        <taxon>Postciliodesmatophora</taxon>
        <taxon>Heterotrichea</taxon>
        <taxon>Heterotrichida</taxon>
        <taxon>Blepharismidae</taxon>
        <taxon>Blepharisma</taxon>
    </lineage>
</organism>
<protein>
    <submittedName>
        <fullName evidence="1">Uncharacterized protein</fullName>
    </submittedName>
</protein>
<dbReference type="PANTHER" id="PTHR28617:SF1">
    <property type="entry name" value="CILIA- AND FLAGELLA-ASSOCIATED PROTEIN 77"/>
    <property type="match status" value="1"/>
</dbReference>
<dbReference type="Proteomes" id="UP001162131">
    <property type="component" value="Unassembled WGS sequence"/>
</dbReference>
<dbReference type="Pfam" id="PF14825">
    <property type="entry name" value="CFAP77"/>
    <property type="match status" value="1"/>
</dbReference>
<proteinExistence type="predicted"/>
<dbReference type="InterPro" id="IPR029147">
    <property type="entry name" value="CFAP77"/>
</dbReference>
<dbReference type="AlphaFoldDB" id="A0AAU9ICN2"/>
<comment type="caution">
    <text evidence="1">The sequence shown here is derived from an EMBL/GenBank/DDBJ whole genome shotgun (WGS) entry which is preliminary data.</text>
</comment>
<keyword evidence="2" id="KW-1185">Reference proteome</keyword>
<dbReference type="PANTHER" id="PTHR28617">
    <property type="entry name" value="CILIA- AND FLAGELLA-ASSOCIATED PROTEIN 77"/>
    <property type="match status" value="1"/>
</dbReference>
<gene>
    <name evidence="1" type="ORF">BSTOLATCC_MIC8404</name>
</gene>
<name>A0AAU9ICN2_9CILI</name>
<sequence length="215" mass="24376">MEALQHNYYAMIKNTNNYLLVKDDVGKSKPSTRTLPPTDFTYGKKVGADDEGAGKLVSSWKIHNPTKDVPNDRDFKKLNAMSVTGGFTKASDQRTFRKTMDPRIQLTAGRRLKELKIPDIVFGQPNRPSTPIGAVLENYFGTVAVEIKNQEYSYNPSIKKKNWQPRSTRGFDKMAAAIKSSQEQTQRSEFKMKKFQNVKSRTDHIRTKRPISSGA</sequence>
<dbReference type="EMBL" id="CAJZBQ010000010">
    <property type="protein sequence ID" value="CAG9313128.1"/>
    <property type="molecule type" value="Genomic_DNA"/>
</dbReference>
<accession>A0AAU9ICN2</accession>
<evidence type="ECO:0000313" key="2">
    <source>
        <dbReference type="Proteomes" id="UP001162131"/>
    </source>
</evidence>